<comment type="similarity">
    <text evidence="2">Belongs to the sodium:solute symporter (SSF) (TC 2.A.21) family.</text>
</comment>
<feature type="transmembrane region" description="Helical" evidence="20">
    <location>
        <begin position="91"/>
        <end position="114"/>
    </location>
</feature>
<dbReference type="InterPro" id="IPR051286">
    <property type="entry name" value="JAK"/>
</dbReference>
<dbReference type="Proteomes" id="UP000824219">
    <property type="component" value="Linkage Group LG05"/>
</dbReference>
<dbReference type="GO" id="GO:0007259">
    <property type="term" value="P:cell surface receptor signaling pathway via JAK-STAT"/>
    <property type="evidence" value="ECO:0007669"/>
    <property type="project" value="TreeGrafter"/>
</dbReference>
<dbReference type="Gene3D" id="2.30.29.30">
    <property type="entry name" value="Pleckstrin-homology domain (PH domain)/Phosphotyrosine-binding domain (PTB)"/>
    <property type="match status" value="1"/>
</dbReference>
<dbReference type="InterPro" id="IPR001734">
    <property type="entry name" value="Na/solute_symporter"/>
</dbReference>
<dbReference type="InterPro" id="IPR011009">
    <property type="entry name" value="Kinase-like_dom_sf"/>
</dbReference>
<evidence type="ECO:0000259" key="23">
    <source>
        <dbReference type="PROSITE" id="PS50057"/>
    </source>
</evidence>
<feature type="transmembrane region" description="Helical" evidence="20">
    <location>
        <begin position="346"/>
        <end position="369"/>
    </location>
</feature>
<feature type="domain" description="Protein kinase" evidence="22">
    <location>
        <begin position="1443"/>
        <end position="1721"/>
    </location>
</feature>
<feature type="transmembrane region" description="Helical" evidence="20">
    <location>
        <begin position="57"/>
        <end position="79"/>
    </location>
</feature>
<evidence type="ECO:0000259" key="21">
    <source>
        <dbReference type="PROSITE" id="PS50001"/>
    </source>
</evidence>
<dbReference type="InterPro" id="IPR036860">
    <property type="entry name" value="SH2_dom_sf"/>
</dbReference>
<feature type="transmembrane region" description="Helical" evidence="20">
    <location>
        <begin position="166"/>
        <end position="185"/>
    </location>
</feature>
<evidence type="ECO:0000256" key="2">
    <source>
        <dbReference type="ARBA" id="ARBA00006434"/>
    </source>
</evidence>
<dbReference type="InterPro" id="IPR020635">
    <property type="entry name" value="Tyr_kinase_cat_dom"/>
</dbReference>
<dbReference type="InterPro" id="IPR041155">
    <property type="entry name" value="FERM_F1"/>
</dbReference>
<evidence type="ECO:0000259" key="22">
    <source>
        <dbReference type="PROSITE" id="PS50011"/>
    </source>
</evidence>
<dbReference type="GO" id="GO:0050865">
    <property type="term" value="P:regulation of cell activation"/>
    <property type="evidence" value="ECO:0007669"/>
    <property type="project" value="UniProtKB-ARBA"/>
</dbReference>
<dbReference type="InterPro" id="IPR019748">
    <property type="entry name" value="FERM_central"/>
</dbReference>
<dbReference type="SUPFAM" id="SSF50729">
    <property type="entry name" value="PH domain-like"/>
    <property type="match status" value="1"/>
</dbReference>
<keyword evidence="14" id="KW-1064">Adaptive immunity</keyword>
<feature type="transmembrane region" description="Helical" evidence="20">
    <location>
        <begin position="448"/>
        <end position="470"/>
    </location>
</feature>
<dbReference type="InterPro" id="IPR041381">
    <property type="entry name" value="JAK1-3/TYK2_PHL_dom"/>
</dbReference>
<dbReference type="SMART" id="SM00219">
    <property type="entry name" value="TyrKc"/>
    <property type="match status" value="2"/>
</dbReference>
<dbReference type="SUPFAM" id="SSF56112">
    <property type="entry name" value="Protein kinase-like (PK-like)"/>
    <property type="match status" value="2"/>
</dbReference>
<keyword evidence="5" id="KW-0391">Immunity</keyword>
<evidence type="ECO:0000256" key="17">
    <source>
        <dbReference type="ARBA" id="ARBA00051245"/>
    </source>
</evidence>
<dbReference type="PROSITE" id="PS00109">
    <property type="entry name" value="PROTEIN_KINASE_TYR"/>
    <property type="match status" value="1"/>
</dbReference>
<feature type="transmembrane region" description="Helical" evidence="20">
    <location>
        <begin position="246"/>
        <end position="265"/>
    </location>
</feature>
<feature type="domain" description="FERM" evidence="23">
    <location>
        <begin position="660"/>
        <end position="983"/>
    </location>
</feature>
<keyword evidence="25" id="KW-1185">Reference proteome</keyword>
<keyword evidence="9" id="KW-0547">Nucleotide-binding</keyword>
<dbReference type="FunFam" id="3.30.200.20:FF:000084">
    <property type="entry name" value="Tyrosine-protein kinase"/>
    <property type="match status" value="1"/>
</dbReference>
<evidence type="ECO:0000256" key="15">
    <source>
        <dbReference type="ARBA" id="ARBA00023136"/>
    </source>
</evidence>
<feature type="transmembrane region" description="Helical" evidence="20">
    <location>
        <begin position="421"/>
        <end position="441"/>
    </location>
</feature>
<dbReference type="Pfam" id="PF18377">
    <property type="entry name" value="FERM_F2"/>
    <property type="match status" value="1"/>
</dbReference>
<evidence type="ECO:0000256" key="19">
    <source>
        <dbReference type="SAM" id="MobiDB-lite"/>
    </source>
</evidence>
<evidence type="ECO:0000256" key="13">
    <source>
        <dbReference type="ARBA" id="ARBA00022999"/>
    </source>
</evidence>
<dbReference type="InterPro" id="IPR008266">
    <property type="entry name" value="Tyr_kinase_AS"/>
</dbReference>
<dbReference type="FunFam" id="3.30.505.10:FF:000073">
    <property type="entry name" value="Tyrosine-protein kinase"/>
    <property type="match status" value="1"/>
</dbReference>
<keyword evidence="12 20" id="KW-1133">Transmembrane helix</keyword>
<name>A0A9D3SVJ3_9TELE</name>
<keyword evidence="13 18" id="KW-0727">SH2 domain</keyword>
<dbReference type="NCBIfam" id="TIGR00813">
    <property type="entry name" value="sss"/>
    <property type="match status" value="1"/>
</dbReference>
<keyword evidence="5" id="KW-0399">Innate immunity</keyword>
<evidence type="ECO:0000256" key="20">
    <source>
        <dbReference type="SAM" id="Phobius"/>
    </source>
</evidence>
<dbReference type="InterPro" id="IPR041046">
    <property type="entry name" value="FERM_F2"/>
</dbReference>
<comment type="caution">
    <text evidence="24">The sequence shown here is derived from an EMBL/GenBank/DDBJ whole genome shotgun (WGS) entry which is preliminary data.</text>
</comment>
<dbReference type="GO" id="GO:0005131">
    <property type="term" value="F:growth hormone receptor binding"/>
    <property type="evidence" value="ECO:0007669"/>
    <property type="project" value="TreeGrafter"/>
</dbReference>
<keyword evidence="6" id="KW-0808">Transferase</keyword>
<dbReference type="GO" id="GO:0060397">
    <property type="term" value="P:growth hormone receptor signaling pathway via JAK-STAT"/>
    <property type="evidence" value="ECO:0007669"/>
    <property type="project" value="TreeGrafter"/>
</dbReference>
<reference evidence="24 25" key="1">
    <citation type="submission" date="2021-06" db="EMBL/GenBank/DDBJ databases">
        <title>Chromosome-level genome assembly of the red-tail catfish (Hemibagrus wyckioides).</title>
        <authorList>
            <person name="Shao F."/>
        </authorList>
    </citation>
    <scope>NUCLEOTIDE SEQUENCE [LARGE SCALE GENOMIC DNA]</scope>
    <source>
        <strain evidence="24">EC202008001</strain>
        <tissue evidence="24">Blood</tissue>
    </source>
</reference>
<dbReference type="GO" id="GO:0008284">
    <property type="term" value="P:positive regulation of cell population proliferation"/>
    <property type="evidence" value="ECO:0007669"/>
    <property type="project" value="UniProtKB-ARBA"/>
</dbReference>
<dbReference type="Gene3D" id="3.30.200.20">
    <property type="entry name" value="Phosphorylase Kinase, domain 1"/>
    <property type="match status" value="2"/>
</dbReference>
<feature type="transmembrane region" description="Helical" evidence="20">
    <location>
        <begin position="16"/>
        <end position="36"/>
    </location>
</feature>
<dbReference type="Gene3D" id="3.30.505.10">
    <property type="entry name" value="SH2 domain"/>
    <property type="match status" value="1"/>
</dbReference>
<dbReference type="PROSITE" id="PS50011">
    <property type="entry name" value="PROTEIN_KINASE_DOM"/>
    <property type="match status" value="2"/>
</dbReference>
<dbReference type="EMBL" id="JAHKSW010000005">
    <property type="protein sequence ID" value="KAG7332823.1"/>
    <property type="molecule type" value="Genomic_DNA"/>
</dbReference>
<dbReference type="GO" id="GO:0045087">
    <property type="term" value="P:innate immune response"/>
    <property type="evidence" value="ECO:0007669"/>
    <property type="project" value="UniProtKB-KW"/>
</dbReference>
<dbReference type="PROSITE" id="PS50057">
    <property type="entry name" value="FERM_3"/>
    <property type="match status" value="1"/>
</dbReference>
<dbReference type="SUPFAM" id="SSF55550">
    <property type="entry name" value="SH2 domain"/>
    <property type="match status" value="1"/>
</dbReference>
<comment type="subcellular location">
    <subcellularLocation>
        <location evidence="1">Membrane</location>
        <topology evidence="1">Multi-pass membrane protein</topology>
    </subcellularLocation>
</comment>
<dbReference type="GO" id="GO:0016020">
    <property type="term" value="C:membrane"/>
    <property type="evidence" value="ECO:0007669"/>
    <property type="project" value="UniProtKB-SubCell"/>
</dbReference>
<dbReference type="PANTHER" id="PTHR45807:SF3">
    <property type="entry name" value="TYROSINE-PROTEIN KINASE JAK3"/>
    <property type="match status" value="1"/>
</dbReference>
<feature type="region of interest" description="Disordered" evidence="19">
    <location>
        <begin position="619"/>
        <end position="639"/>
    </location>
</feature>
<dbReference type="GO" id="GO:0019221">
    <property type="term" value="P:cytokine-mediated signaling pathway"/>
    <property type="evidence" value="ECO:0007669"/>
    <property type="project" value="TreeGrafter"/>
</dbReference>
<evidence type="ECO:0000313" key="24">
    <source>
        <dbReference type="EMBL" id="KAG7332823.1"/>
    </source>
</evidence>
<feature type="transmembrane region" description="Helical" evidence="20">
    <location>
        <begin position="286"/>
        <end position="311"/>
    </location>
</feature>
<dbReference type="InterPro" id="IPR035963">
    <property type="entry name" value="FERM_2"/>
</dbReference>
<dbReference type="GO" id="GO:0022857">
    <property type="term" value="F:transmembrane transporter activity"/>
    <property type="evidence" value="ECO:0007669"/>
    <property type="project" value="InterPro"/>
</dbReference>
<dbReference type="GO" id="GO:0035556">
    <property type="term" value="P:intracellular signal transduction"/>
    <property type="evidence" value="ECO:0007669"/>
    <property type="project" value="InterPro"/>
</dbReference>
<protein>
    <recommendedName>
        <fullName evidence="3">non-specific protein-tyrosine kinase</fullName>
        <ecNumber evidence="3">2.7.10.2</ecNumber>
    </recommendedName>
</protein>
<keyword evidence="8" id="KW-0677">Repeat</keyword>
<dbReference type="InterPro" id="IPR011993">
    <property type="entry name" value="PH-like_dom_sf"/>
</dbReference>
<evidence type="ECO:0000256" key="11">
    <source>
        <dbReference type="ARBA" id="ARBA00022840"/>
    </source>
</evidence>
<evidence type="ECO:0000256" key="8">
    <source>
        <dbReference type="ARBA" id="ARBA00022737"/>
    </source>
</evidence>
<dbReference type="GO" id="GO:0002250">
    <property type="term" value="P:adaptive immune response"/>
    <property type="evidence" value="ECO:0007669"/>
    <property type="project" value="UniProtKB-KW"/>
</dbReference>
<feature type="transmembrane region" description="Helical" evidence="20">
    <location>
        <begin position="135"/>
        <end position="160"/>
    </location>
</feature>
<dbReference type="GO" id="GO:0004715">
    <property type="term" value="F:non-membrane spanning protein tyrosine kinase activity"/>
    <property type="evidence" value="ECO:0007669"/>
    <property type="project" value="UniProtKB-EC"/>
</dbReference>
<dbReference type="Pfam" id="PF21990">
    <property type="entry name" value="SH2_1"/>
    <property type="match status" value="1"/>
</dbReference>
<organism evidence="24 25">
    <name type="scientific">Hemibagrus wyckioides</name>
    <dbReference type="NCBI Taxonomy" id="337641"/>
    <lineage>
        <taxon>Eukaryota</taxon>
        <taxon>Metazoa</taxon>
        <taxon>Chordata</taxon>
        <taxon>Craniata</taxon>
        <taxon>Vertebrata</taxon>
        <taxon>Euteleostomi</taxon>
        <taxon>Actinopterygii</taxon>
        <taxon>Neopterygii</taxon>
        <taxon>Teleostei</taxon>
        <taxon>Ostariophysi</taxon>
        <taxon>Siluriformes</taxon>
        <taxon>Bagridae</taxon>
        <taxon>Hemibagrus</taxon>
    </lineage>
</organism>
<evidence type="ECO:0000256" key="10">
    <source>
        <dbReference type="ARBA" id="ARBA00022777"/>
    </source>
</evidence>
<evidence type="ECO:0000256" key="1">
    <source>
        <dbReference type="ARBA" id="ARBA00004141"/>
    </source>
</evidence>
<dbReference type="GO" id="GO:0030154">
    <property type="term" value="P:cell differentiation"/>
    <property type="evidence" value="ECO:0007669"/>
    <property type="project" value="TreeGrafter"/>
</dbReference>
<feature type="transmembrane region" description="Helical" evidence="20">
    <location>
        <begin position="390"/>
        <end position="415"/>
    </location>
</feature>
<dbReference type="FunFam" id="3.30.200.20:FF:000135">
    <property type="entry name" value="Tyrosine-protein kinase"/>
    <property type="match status" value="1"/>
</dbReference>
<dbReference type="GO" id="GO:0005829">
    <property type="term" value="C:cytosol"/>
    <property type="evidence" value="ECO:0007669"/>
    <property type="project" value="TreeGrafter"/>
</dbReference>
<dbReference type="PROSITE" id="PS50001">
    <property type="entry name" value="SH2"/>
    <property type="match status" value="1"/>
</dbReference>
<dbReference type="PROSITE" id="PS50283">
    <property type="entry name" value="NA_SOLUT_SYMP_3"/>
    <property type="match status" value="1"/>
</dbReference>
<evidence type="ECO:0000313" key="25">
    <source>
        <dbReference type="Proteomes" id="UP000824219"/>
    </source>
</evidence>
<evidence type="ECO:0000256" key="14">
    <source>
        <dbReference type="ARBA" id="ARBA00023130"/>
    </source>
</evidence>
<dbReference type="GO" id="GO:0005524">
    <property type="term" value="F:ATP binding"/>
    <property type="evidence" value="ECO:0007669"/>
    <property type="project" value="UniProtKB-KW"/>
</dbReference>
<feature type="transmembrane region" description="Helical" evidence="20">
    <location>
        <begin position="197"/>
        <end position="217"/>
    </location>
</feature>
<evidence type="ECO:0000256" key="7">
    <source>
        <dbReference type="ARBA" id="ARBA00022692"/>
    </source>
</evidence>
<evidence type="ECO:0000256" key="4">
    <source>
        <dbReference type="ARBA" id="ARBA00022553"/>
    </source>
</evidence>
<evidence type="ECO:0000256" key="5">
    <source>
        <dbReference type="ARBA" id="ARBA00022588"/>
    </source>
</evidence>
<dbReference type="CDD" id="cd14473">
    <property type="entry name" value="FERM_B-lobe"/>
    <property type="match status" value="1"/>
</dbReference>
<evidence type="ECO:0000256" key="18">
    <source>
        <dbReference type="PROSITE-ProRule" id="PRU00191"/>
    </source>
</evidence>
<feature type="domain" description="SH2" evidence="21">
    <location>
        <begin position="1002"/>
        <end position="1100"/>
    </location>
</feature>
<sequence length="1730" mass="193764">MSAAVKERLSFTVGDYTVFGTMLAISLIIGLLQSLLTHGGRFSNSDSMENFFTGGRSLGAVPVGVSLCASFMSGVQVLGVPSESYLYGFKFLYMCLGQGINSFLTATLFLPVYYTLNITSSNQYLRMRFGRGMQLLGSLQFLIATLLYTGIVILAPALILNQATGLNMWACLISTGLICTFYTSLGGMKAVVWTDVFQVAVMLLGFIVIFVHGTVLAGGPTKVLEIANNGSRINFNDFGLNPQRRYSFWSFTVGGTMVWLSMYAANQAQVQRYISCRTEKQAKWALLINQVGLCLIVSSAATCGIVMFALYSHCDPLKSGQISASDQYMPYLVLDIFRDLPGIPGLFLACAYGGTLSTVSTSINAMAAVTMEDLLKPFLIDSLQRKQMQLCKLLSFLYGVGCITTAALCSLLDWGVLQGSFTVMGVVNGPLLGTFILGMFIPAANKPGAFVGVMVGFSLALWLAVGSSVYPPTPQRMGVLHTSADYCPSANTTHNFTMLEAPSPTLAPPEPAENRHRGLQDFYSISYLYFGALSTGASVLVGIVVSYLTGPTPRGSIQPGLLWWDLKAQRDAPQENTGESMVLNPSVVLLNPEKDKERKPSAALALCEKEEVILQLSSTVTEKHHHHHPTGDTTMDTSEEETKPLMTCERSGSHKSSCDAFIIVHLYYSTASKSESMLSIPAGHVTAESICVLAAKNCGILPVFQSLFGLASEDLSFWYPPTQTFKSDESVTVHYRVRFFFSGWFGQGSRATYRYSLSSGRICAVLDYSVIDYLFAQSRSDFVSGCAGMCPPLTAIQECLGLAVLDLWRQAKEKNHRVKEVCKTISYKSCLPETHRQEIQRMTRLARYQIRKNLKHFLKKLGRCSAGERSLKLKYLMELSAVEPNYGSETFSTSCSTVRVSGDGGIQTRSSDGQEWQTFCDFPQITEINMKRLCREQLPAEGRVVTLTRQDDRCLEMEFETLPVALSFVSLIDNYFRLTTDSSHYFCSEVAPPSLLQDINGHCHGPITSEFAVHKLKKAGAKNGTFLLRRSPKEFDKYFLMVCLQTPLGIDYKDCLIEKNDRFHLAGIHSSFDSLKQLTDFYKRNTLILSEIPVKLGICCPPQAKELSNLIIIRNSSVCETPSSPTQHRHRPSHMQFHMIKHEDLTWKESLGQGSFTHIYRGCKVDQRDGETHSTDVLLKVLDVEHKNSWESFFEAASFMSQISHKHLLLVYGVSVHKSKNIMVQEFVKYGALDLYLKRSSVSLSWKLDVAKQLACTLNFLEEKNIVHGNICAKNLLLAREGDPNSENSPFIKLSDPGISVAMLGKEVVLDRIPWVAPEVLETLKLGQHCDKWSFGTTLWEIFNGGEIPLQRLDPEQKQQFYDRRSQLPCLEWAELADLISQCMQYQAELRPSSRTIIRHLNGLITPDYEVLHASISVAERDSFWRALSKQQQQHEVYEERHLKFISSLGKGNFGRVDLCRYDPLGDNTGELVAVKQLQSNKQSNMSDFQREIQTISSLHCDYIVKYRGICYSAGRLSMRLVMEFLPFGSLISYMEKNKDIITTRRMLLFTSQICKGMEYLQNLRYVHRDLAARNILVSSDTLVKIADFGLTKIVPLNKDYYRVTQSGESPIFWYAPESLSEYKFSHKSDVWSFGVLLHELFSYCELSRNPKRLSLQRIGCDSQGTMMAVHLFNALKENWRLPTPPMCPPKVYSMMMQCWAFNSEDRPSFSYLQDLTESSLQEEREGAKG</sequence>
<evidence type="ECO:0000256" key="12">
    <source>
        <dbReference type="ARBA" id="ARBA00022989"/>
    </source>
</evidence>
<dbReference type="Pfam" id="PF17887">
    <property type="entry name" value="Jak1_Phl"/>
    <property type="match status" value="1"/>
</dbReference>
<dbReference type="InterPro" id="IPR019749">
    <property type="entry name" value="Band_41_domain"/>
</dbReference>
<dbReference type="Gene3D" id="1.20.1730.10">
    <property type="entry name" value="Sodium/glucose cotransporter"/>
    <property type="match status" value="1"/>
</dbReference>
<evidence type="ECO:0000256" key="6">
    <source>
        <dbReference type="ARBA" id="ARBA00022679"/>
    </source>
</evidence>
<keyword evidence="10" id="KW-0418">Kinase</keyword>
<accession>A0A9D3SVJ3</accession>
<gene>
    <name evidence="24" type="ORF">KOW79_004657</name>
</gene>
<proteinExistence type="inferred from homology"/>
<dbReference type="InterPro" id="IPR000719">
    <property type="entry name" value="Prot_kinase_dom"/>
</dbReference>
<dbReference type="InterPro" id="IPR000299">
    <property type="entry name" value="FERM_domain"/>
</dbReference>
<evidence type="ECO:0000256" key="3">
    <source>
        <dbReference type="ARBA" id="ARBA00011903"/>
    </source>
</evidence>
<dbReference type="Gene3D" id="1.10.510.10">
    <property type="entry name" value="Transferase(Phosphotransferase) domain 1"/>
    <property type="match status" value="2"/>
</dbReference>
<dbReference type="SUPFAM" id="SSF47031">
    <property type="entry name" value="Second domain of FERM"/>
    <property type="match status" value="1"/>
</dbReference>
<dbReference type="PRINTS" id="PR01823">
    <property type="entry name" value="JANUSKINASE"/>
</dbReference>
<dbReference type="FunFam" id="1.10.510.10:FF:000114">
    <property type="entry name" value="Tyrosine-protein kinase JAK2"/>
    <property type="match status" value="1"/>
</dbReference>
<dbReference type="PANTHER" id="PTHR45807">
    <property type="entry name" value="TYROSINE-PROTEIN KINASE HOPSCOTCH"/>
    <property type="match status" value="1"/>
</dbReference>
<dbReference type="PRINTS" id="PR00109">
    <property type="entry name" value="TYRKINASE"/>
</dbReference>
<dbReference type="SMART" id="SM00252">
    <property type="entry name" value="SH2"/>
    <property type="match status" value="1"/>
</dbReference>
<dbReference type="Pfam" id="PF00474">
    <property type="entry name" value="SSF"/>
    <property type="match status" value="1"/>
</dbReference>
<keyword evidence="11" id="KW-0067">ATP-binding</keyword>
<dbReference type="GO" id="GO:0022407">
    <property type="term" value="P:regulation of cell-cell adhesion"/>
    <property type="evidence" value="ECO:0007669"/>
    <property type="project" value="UniProtKB-ARBA"/>
</dbReference>
<dbReference type="InterPro" id="IPR038377">
    <property type="entry name" value="Na/Glc_symporter_sf"/>
</dbReference>
<dbReference type="CDD" id="cd05038">
    <property type="entry name" value="PTKc_Jak_rpt2"/>
    <property type="match status" value="1"/>
</dbReference>
<dbReference type="InterPro" id="IPR001245">
    <property type="entry name" value="Ser-Thr/Tyr_kinase_cat_dom"/>
</dbReference>
<dbReference type="OrthoDB" id="1915767at2759"/>
<keyword evidence="7 20" id="KW-0812">Transmembrane</keyword>
<keyword evidence="15 20" id="KW-0472">Membrane</keyword>
<dbReference type="SMART" id="SM00295">
    <property type="entry name" value="B41"/>
    <property type="match status" value="1"/>
</dbReference>
<dbReference type="EC" id="2.7.10.2" evidence="3"/>
<feature type="domain" description="Protein kinase" evidence="22">
    <location>
        <begin position="1145"/>
        <end position="1405"/>
    </location>
</feature>
<dbReference type="InterPro" id="IPR016251">
    <property type="entry name" value="Tyr_kinase_non-rcpt_Jak/Tyk2"/>
</dbReference>
<evidence type="ECO:0000256" key="16">
    <source>
        <dbReference type="ARBA" id="ARBA00023137"/>
    </source>
</evidence>
<dbReference type="Pfam" id="PF07714">
    <property type="entry name" value="PK_Tyr_Ser-Thr"/>
    <property type="match status" value="2"/>
</dbReference>
<dbReference type="Pfam" id="PF18379">
    <property type="entry name" value="FERM_F1"/>
    <property type="match status" value="1"/>
</dbReference>
<keyword evidence="16" id="KW-0829">Tyrosine-protein kinase</keyword>
<dbReference type="InterPro" id="IPR000980">
    <property type="entry name" value="SH2"/>
</dbReference>
<keyword evidence="4" id="KW-0597">Phosphoprotein</keyword>
<evidence type="ECO:0000256" key="9">
    <source>
        <dbReference type="ARBA" id="ARBA00022741"/>
    </source>
</evidence>
<comment type="catalytic activity">
    <reaction evidence="17">
        <text>L-tyrosyl-[protein] + ATP = O-phospho-L-tyrosyl-[protein] + ADP + H(+)</text>
        <dbReference type="Rhea" id="RHEA:10596"/>
        <dbReference type="Rhea" id="RHEA-COMP:10136"/>
        <dbReference type="Rhea" id="RHEA-COMP:20101"/>
        <dbReference type="ChEBI" id="CHEBI:15378"/>
        <dbReference type="ChEBI" id="CHEBI:30616"/>
        <dbReference type="ChEBI" id="CHEBI:46858"/>
        <dbReference type="ChEBI" id="CHEBI:61978"/>
        <dbReference type="ChEBI" id="CHEBI:456216"/>
        <dbReference type="EC" id="2.7.10.2"/>
    </reaction>
</comment>